<dbReference type="RefSeq" id="WP_074238843.1">
    <property type="nucleotide sequence ID" value="NZ_FSRA01000001.1"/>
</dbReference>
<dbReference type="Pfam" id="PF07751">
    <property type="entry name" value="Abi_2"/>
    <property type="match status" value="1"/>
</dbReference>
<dbReference type="AlphaFoldDB" id="A0A1N6EMS3"/>
<sequence>MYRSQYKASSLSIPEQIQLLKDKGLTITSEENAKQWLFYVSYFRLKNYTNKFKDYQTGHFTPNCTFDQVIQLYLFDRNLKFILFDAIETIEVAIKTLISNAMAQTHGPHWYMERKHFLPAFNFDEFLAAVEKKVADSDESSIKNYKQLFDHPPLPPCWMIFESLSFGSISKIFEHLAVRDVKLQICWQYDLPDNILVNWLHCITQLRNRCAHHCRVVYRSMNKTIILPSRAKHRFLEAADQIDPSSLYATLCCMQNLINKIRPGSNFKKKLLALIDKHSEIDYAHMGFTKNWRKEKIWQ</sequence>
<accession>A0A1N6EMS3</accession>
<organism evidence="1 2">
    <name type="scientific">Chitinophaga niabensis</name>
    <dbReference type="NCBI Taxonomy" id="536979"/>
    <lineage>
        <taxon>Bacteria</taxon>
        <taxon>Pseudomonadati</taxon>
        <taxon>Bacteroidota</taxon>
        <taxon>Chitinophagia</taxon>
        <taxon>Chitinophagales</taxon>
        <taxon>Chitinophagaceae</taxon>
        <taxon>Chitinophaga</taxon>
    </lineage>
</organism>
<evidence type="ECO:0000313" key="1">
    <source>
        <dbReference type="EMBL" id="SIN84399.1"/>
    </source>
</evidence>
<protein>
    <submittedName>
        <fullName evidence="1">Abortive infection bacteriophage resistance protein</fullName>
    </submittedName>
</protein>
<dbReference type="InterPro" id="IPR011664">
    <property type="entry name" value="Abi_system_AbiD/AbiF-like"/>
</dbReference>
<reference evidence="1 2" key="1">
    <citation type="submission" date="2016-11" db="EMBL/GenBank/DDBJ databases">
        <authorList>
            <person name="Jaros S."/>
            <person name="Januszkiewicz K."/>
            <person name="Wedrychowicz H."/>
        </authorList>
    </citation>
    <scope>NUCLEOTIDE SEQUENCE [LARGE SCALE GENOMIC DNA]</scope>
    <source>
        <strain evidence="1 2">DSM 24787</strain>
    </source>
</reference>
<keyword evidence="2" id="KW-1185">Reference proteome</keyword>
<gene>
    <name evidence="1" type="ORF">SAMN04488055_1721</name>
</gene>
<name>A0A1N6EMS3_9BACT</name>
<proteinExistence type="predicted"/>
<dbReference type="OrthoDB" id="5363652at2"/>
<dbReference type="Proteomes" id="UP000185003">
    <property type="component" value="Unassembled WGS sequence"/>
</dbReference>
<dbReference type="EMBL" id="FSRA01000001">
    <property type="protein sequence ID" value="SIN84399.1"/>
    <property type="molecule type" value="Genomic_DNA"/>
</dbReference>
<dbReference type="STRING" id="536979.SAMN04488055_1721"/>
<evidence type="ECO:0000313" key="2">
    <source>
        <dbReference type="Proteomes" id="UP000185003"/>
    </source>
</evidence>